<proteinExistence type="predicted"/>
<protein>
    <submittedName>
        <fullName evidence="1">Uncharacterized protein</fullName>
    </submittedName>
</protein>
<organism evidence="1">
    <name type="scientific">Siphoviridae sp. ctgn638</name>
    <dbReference type="NCBI Taxonomy" id="2827913"/>
    <lineage>
        <taxon>Viruses</taxon>
        <taxon>Duplodnaviria</taxon>
        <taxon>Heunggongvirae</taxon>
        <taxon>Uroviricota</taxon>
        <taxon>Caudoviricetes</taxon>
    </lineage>
</organism>
<dbReference type="EMBL" id="BK032845">
    <property type="protein sequence ID" value="DAF63896.1"/>
    <property type="molecule type" value="Genomic_DNA"/>
</dbReference>
<sequence length="208" mass="22969">MEIVLIKESISSQNILSQLKNNIISRIQQAVNVTSKGTISLILPIVPKGVSFPAQNEIAKYKGVQEDYALPNNHTSLSNFGWSGLFPNKAYSFAHAGSSSNGYDYVDFLEERYENNLPLRLLAYELPKNVSNILTNQALVRVIYDHFVLVEKFEYTTDSVGDIPYSVSFQEFNAKILSGNDVDTAKSIIATAGVNMVTNSALKQVGLI</sequence>
<name>A0A8S5TL98_9CAUD</name>
<accession>A0A8S5TL98</accession>
<reference evidence="1" key="1">
    <citation type="journal article" date="2021" name="Proc. Natl. Acad. Sci. U.S.A.">
        <title>A Catalog of Tens of Thousands of Viruses from Human Metagenomes Reveals Hidden Associations with Chronic Diseases.</title>
        <authorList>
            <person name="Tisza M.J."/>
            <person name="Buck C.B."/>
        </authorList>
    </citation>
    <scope>NUCLEOTIDE SEQUENCE</scope>
    <source>
        <strain evidence="1">Ctgn638</strain>
    </source>
</reference>
<evidence type="ECO:0000313" key="1">
    <source>
        <dbReference type="EMBL" id="DAF63896.1"/>
    </source>
</evidence>